<keyword evidence="1" id="KW-0732">Signal</keyword>
<accession>A0ABP6Z7A8</accession>
<comment type="caution">
    <text evidence="2">The sequence shown here is derived from an EMBL/GenBank/DDBJ whole genome shotgun (WGS) entry which is preliminary data.</text>
</comment>
<dbReference type="SUPFAM" id="SSF51120">
    <property type="entry name" value="beta-Roll"/>
    <property type="match status" value="1"/>
</dbReference>
<dbReference type="EMBL" id="BAABDQ010000033">
    <property type="protein sequence ID" value="GAA3598853.1"/>
    <property type="molecule type" value="Genomic_DNA"/>
</dbReference>
<evidence type="ECO:0000256" key="1">
    <source>
        <dbReference type="SAM" id="SignalP"/>
    </source>
</evidence>
<dbReference type="Gene3D" id="2.150.10.10">
    <property type="entry name" value="Serralysin-like metalloprotease, C-terminal"/>
    <property type="match status" value="1"/>
</dbReference>
<evidence type="ECO:0008006" key="4">
    <source>
        <dbReference type="Google" id="ProtNLM"/>
    </source>
</evidence>
<protein>
    <recommendedName>
        <fullName evidence="4">Calcium-binding protein</fullName>
    </recommendedName>
</protein>
<evidence type="ECO:0000313" key="2">
    <source>
        <dbReference type="EMBL" id="GAA3598853.1"/>
    </source>
</evidence>
<keyword evidence="3" id="KW-1185">Reference proteome</keyword>
<name>A0ABP6Z7A8_9ACTN</name>
<feature type="signal peptide" evidence="1">
    <location>
        <begin position="1"/>
        <end position="27"/>
    </location>
</feature>
<dbReference type="Proteomes" id="UP001500630">
    <property type="component" value="Unassembled WGS sequence"/>
</dbReference>
<gene>
    <name evidence="2" type="ORF">GCM10022419_098130</name>
</gene>
<proteinExistence type="predicted"/>
<reference evidence="3" key="1">
    <citation type="journal article" date="2019" name="Int. J. Syst. Evol. Microbiol.">
        <title>The Global Catalogue of Microorganisms (GCM) 10K type strain sequencing project: providing services to taxonomists for standard genome sequencing and annotation.</title>
        <authorList>
            <consortium name="The Broad Institute Genomics Platform"/>
            <consortium name="The Broad Institute Genome Sequencing Center for Infectious Disease"/>
            <person name="Wu L."/>
            <person name="Ma J."/>
        </authorList>
    </citation>
    <scope>NUCLEOTIDE SEQUENCE [LARGE SCALE GENOMIC DNA]</scope>
    <source>
        <strain evidence="3">JCM 17326</strain>
    </source>
</reference>
<evidence type="ECO:0000313" key="3">
    <source>
        <dbReference type="Proteomes" id="UP001500630"/>
    </source>
</evidence>
<organism evidence="2 3">
    <name type="scientific">Nonomuraea rosea</name>
    <dbReference type="NCBI Taxonomy" id="638574"/>
    <lineage>
        <taxon>Bacteria</taxon>
        <taxon>Bacillati</taxon>
        <taxon>Actinomycetota</taxon>
        <taxon>Actinomycetes</taxon>
        <taxon>Streptosporangiales</taxon>
        <taxon>Streptosporangiaceae</taxon>
        <taxon>Nonomuraea</taxon>
    </lineage>
</organism>
<feature type="chain" id="PRO_5045748914" description="Calcium-binding protein" evidence="1">
    <location>
        <begin position="28"/>
        <end position="122"/>
    </location>
</feature>
<dbReference type="RefSeq" id="WP_345572893.1">
    <property type="nucleotide sequence ID" value="NZ_BAABDQ010000033.1"/>
</dbReference>
<dbReference type="InterPro" id="IPR011049">
    <property type="entry name" value="Serralysin-like_metalloprot_C"/>
</dbReference>
<sequence length="122" mass="11972">MKNILSILGLALAMAGLQATFAMPSHADTLAALLGNNLQVVAAAGKVNNITISTDAAGNVLVSDTGDVVRTGNGAANEIRGGSGDDVINTVDGIGGNDTLSAAGGTDTCNSDAGDIELTCEI</sequence>